<dbReference type="RefSeq" id="WP_012502860.1">
    <property type="nucleotide sequence ID" value="NC_011027.1"/>
</dbReference>
<dbReference type="STRING" id="517417.Cpar_1631"/>
<dbReference type="EMBL" id="CP001099">
    <property type="protein sequence ID" value="ACF12027.1"/>
    <property type="molecule type" value="Genomic_DNA"/>
</dbReference>
<organism evidence="6 7">
    <name type="scientific">Chlorobaculum parvum (strain DSM 263 / NCIMB 8327)</name>
    <name type="common">Chlorobium vibrioforme subsp. thiosulfatophilum</name>
    <dbReference type="NCBI Taxonomy" id="517417"/>
    <lineage>
        <taxon>Bacteria</taxon>
        <taxon>Pseudomonadati</taxon>
        <taxon>Chlorobiota</taxon>
        <taxon>Chlorobiia</taxon>
        <taxon>Chlorobiales</taxon>
        <taxon>Chlorobiaceae</taxon>
        <taxon>Chlorobaculum</taxon>
    </lineage>
</organism>
<comment type="similarity">
    <text evidence="1">Belongs to the bacterial solute-binding protein ModA family.</text>
</comment>
<evidence type="ECO:0000256" key="5">
    <source>
        <dbReference type="SAM" id="SignalP"/>
    </source>
</evidence>
<feature type="signal peptide" evidence="5">
    <location>
        <begin position="1"/>
        <end position="23"/>
    </location>
</feature>
<proteinExistence type="inferred from homology"/>
<dbReference type="Gene3D" id="3.40.190.10">
    <property type="entry name" value="Periplasmic binding protein-like II"/>
    <property type="match status" value="2"/>
</dbReference>
<dbReference type="HOGENOM" id="CLU_065520_3_0_10"/>
<feature type="binding site" evidence="4">
    <location>
        <position position="139"/>
    </location>
    <ligand>
        <name>molybdate</name>
        <dbReference type="ChEBI" id="CHEBI:36264"/>
    </ligand>
</feature>
<dbReference type="GO" id="GO:0015689">
    <property type="term" value="P:molybdate ion transport"/>
    <property type="evidence" value="ECO:0007669"/>
    <property type="project" value="InterPro"/>
</dbReference>
<dbReference type="CDD" id="cd00993">
    <property type="entry name" value="PBP2_ModA_like"/>
    <property type="match status" value="1"/>
</dbReference>
<keyword evidence="7" id="KW-1185">Reference proteome</keyword>
<evidence type="ECO:0000256" key="2">
    <source>
        <dbReference type="ARBA" id="ARBA00022723"/>
    </source>
</evidence>
<dbReference type="KEGG" id="cpc:Cpar_1631"/>
<dbReference type="eggNOG" id="COG0725">
    <property type="taxonomic scope" value="Bacteria"/>
</dbReference>
<dbReference type="InterPro" id="IPR005950">
    <property type="entry name" value="ModA"/>
</dbReference>
<dbReference type="PANTHER" id="PTHR30632:SF0">
    <property type="entry name" value="SULFATE-BINDING PROTEIN"/>
    <property type="match status" value="1"/>
</dbReference>
<dbReference type="NCBIfam" id="TIGR01256">
    <property type="entry name" value="modA"/>
    <property type="match status" value="1"/>
</dbReference>
<evidence type="ECO:0000256" key="4">
    <source>
        <dbReference type="PIRSR" id="PIRSR004846-1"/>
    </source>
</evidence>
<feature type="binding site" evidence="4">
    <location>
        <position position="166"/>
    </location>
    <ligand>
        <name>molybdate</name>
        <dbReference type="ChEBI" id="CHEBI:36264"/>
    </ligand>
</feature>
<reference evidence="6" key="1">
    <citation type="submission" date="2008-06" db="EMBL/GenBank/DDBJ databases">
        <title>Complete sequence of Chlorobaculum parvum NCIB 8327.</title>
        <authorList>
            <consortium name="US DOE Joint Genome Institute"/>
            <person name="Lucas S."/>
            <person name="Copeland A."/>
            <person name="Lapidus A."/>
            <person name="Glavina del Rio T."/>
            <person name="Dalin E."/>
            <person name="Tice H."/>
            <person name="Bruce D."/>
            <person name="Goodwin L."/>
            <person name="Pitluck S."/>
            <person name="Schmutz J."/>
            <person name="Larimer F."/>
            <person name="Land M."/>
            <person name="Hauser L."/>
            <person name="Kyrpides N."/>
            <person name="Mikhailova N."/>
            <person name="Zhao F."/>
            <person name="Li T."/>
            <person name="Liu Z."/>
            <person name="Overmann J."/>
            <person name="Bryant D.A."/>
            <person name="Richardson P."/>
        </authorList>
    </citation>
    <scope>NUCLEOTIDE SEQUENCE [LARGE SCALE GENOMIC DNA]</scope>
    <source>
        <strain evidence="6">NCIB 8327</strain>
    </source>
</reference>
<keyword evidence="4" id="KW-0500">Molybdenum</keyword>
<evidence type="ECO:0000256" key="1">
    <source>
        <dbReference type="ARBA" id="ARBA00009175"/>
    </source>
</evidence>
<evidence type="ECO:0000313" key="6">
    <source>
        <dbReference type="EMBL" id="ACF12027.1"/>
    </source>
</evidence>
<dbReference type="OrthoDB" id="9785015at2"/>
<name>B3QQ24_CHLP8</name>
<keyword evidence="3 5" id="KW-0732">Signal</keyword>
<accession>B3QQ24</accession>
<dbReference type="PIRSF" id="PIRSF004846">
    <property type="entry name" value="ModA"/>
    <property type="match status" value="1"/>
</dbReference>
<evidence type="ECO:0000313" key="7">
    <source>
        <dbReference type="Proteomes" id="UP000008811"/>
    </source>
</evidence>
<keyword evidence="2 4" id="KW-0479">Metal-binding</keyword>
<protein>
    <submittedName>
        <fullName evidence="6">Molybdenum ABC transporter, periplasmic molybdate-binding protein</fullName>
    </submittedName>
</protein>
<sequence>MLRQIKPLLIALLLALTATPALAGEIRLAAGMGMKEVLNVLTTDFTKAHPGTTFIKTYAAAGALAMQIENGAPIDLYISADTKWVNYLQKKNLIDGKWVAPFAWNDIVVVGRPSLKIGSMQDLTKLKRIAIGNPTSAPAGESAMEAFRNAGIEKQLAGKLVMTRDILQCLMYAETGVVDASVVHLTEALTAKRSKILYTVPHELYTRTPFTMAVTNRDASNGDAKAFFRYLESAEAKGILEKYGYLKE</sequence>
<evidence type="ECO:0000256" key="3">
    <source>
        <dbReference type="ARBA" id="ARBA00022729"/>
    </source>
</evidence>
<dbReference type="InterPro" id="IPR050682">
    <property type="entry name" value="ModA/WtpA"/>
</dbReference>
<dbReference type="GO" id="GO:0030973">
    <property type="term" value="F:molybdate ion binding"/>
    <property type="evidence" value="ECO:0007669"/>
    <property type="project" value="TreeGrafter"/>
</dbReference>
<dbReference type="Proteomes" id="UP000008811">
    <property type="component" value="Chromosome"/>
</dbReference>
<dbReference type="Pfam" id="PF13531">
    <property type="entry name" value="SBP_bac_11"/>
    <property type="match status" value="1"/>
</dbReference>
<gene>
    <name evidence="6" type="ordered locus">Cpar_1631</name>
</gene>
<dbReference type="GO" id="GO:0046872">
    <property type="term" value="F:metal ion binding"/>
    <property type="evidence" value="ECO:0007669"/>
    <property type="project" value="UniProtKB-KW"/>
</dbReference>
<dbReference type="PANTHER" id="PTHR30632">
    <property type="entry name" value="MOLYBDATE-BINDING PERIPLASMIC PROTEIN"/>
    <property type="match status" value="1"/>
</dbReference>
<dbReference type="AlphaFoldDB" id="B3QQ24"/>
<dbReference type="SUPFAM" id="SSF53850">
    <property type="entry name" value="Periplasmic binding protein-like II"/>
    <property type="match status" value="1"/>
</dbReference>
<feature type="chain" id="PRO_5002797744" evidence="5">
    <location>
        <begin position="24"/>
        <end position="248"/>
    </location>
</feature>